<keyword evidence="1" id="KW-0472">Membrane</keyword>
<dbReference type="SUPFAM" id="SSF52540">
    <property type="entry name" value="P-loop containing nucleoside triphosphate hydrolases"/>
    <property type="match status" value="1"/>
</dbReference>
<feature type="domain" description="Helicase HerA central" evidence="2">
    <location>
        <begin position="415"/>
        <end position="678"/>
    </location>
</feature>
<evidence type="ECO:0000313" key="3">
    <source>
        <dbReference type="EMBL" id="MBH8595799.1"/>
    </source>
</evidence>
<protein>
    <submittedName>
        <fullName evidence="3">DUF87 domain-containing protein</fullName>
    </submittedName>
</protein>
<proteinExistence type="predicted"/>
<evidence type="ECO:0000256" key="1">
    <source>
        <dbReference type="SAM" id="Phobius"/>
    </source>
</evidence>
<dbReference type="Proteomes" id="UP000633619">
    <property type="component" value="Unassembled WGS sequence"/>
</dbReference>
<evidence type="ECO:0000313" key="4">
    <source>
        <dbReference type="Proteomes" id="UP000633619"/>
    </source>
</evidence>
<keyword evidence="1" id="KW-0812">Transmembrane</keyword>
<name>A0A8I1DF87_THEIN</name>
<keyword evidence="4" id="KW-1185">Reference proteome</keyword>
<reference evidence="3 4" key="1">
    <citation type="submission" date="2020-12" db="EMBL/GenBank/DDBJ databases">
        <title>WGS of Thermoactinomyces spp.</title>
        <authorList>
            <person name="Cheng K."/>
        </authorList>
    </citation>
    <scope>NUCLEOTIDE SEQUENCE [LARGE SCALE GENOMIC DNA]</scope>
    <source>
        <strain evidence="4">CICC 10671\DSM 43846</strain>
    </source>
</reference>
<dbReference type="InterPro" id="IPR002789">
    <property type="entry name" value="HerA_central"/>
</dbReference>
<dbReference type="RefSeq" id="WP_181732242.1">
    <property type="nucleotide sequence ID" value="NZ_JACEIR010000006.1"/>
</dbReference>
<feature type="transmembrane region" description="Helical" evidence="1">
    <location>
        <begin position="21"/>
        <end position="39"/>
    </location>
</feature>
<feature type="transmembrane region" description="Helical" evidence="1">
    <location>
        <begin position="69"/>
        <end position="93"/>
    </location>
</feature>
<dbReference type="AlphaFoldDB" id="A0A8I1DF87"/>
<sequence>MFPWNNVPKGGEEQMRQVAKWFFYAIIGVASVIGILYLWKFLAELFGESDQAKTAGKATNWAWDTLSSIGIWALAVLPWLILLVILIVIAILAGRWSTKSHYRSRAKRGVKYLRILPSYDTELDLDKISELTRTFGSMIRPIRMRIQYGRPWFRWRFAIPEGSNQIGIYLAYPEDKENSVKDTLRSVYPSAELHDIKEEEFPTPKKGGIGGHFIFKFKTKGYPLTSLLQSKQSQLGSILNCLRSGTYLDLQFSPVSWRAVEERSGSARSLLTSKKNKDMGPEERIRRAGLIQRLTGRELSFQVRLSIWSNHENAEAVVRSTAESVQTAMKYDGELRFIRQPWWNPMKDNNLVPIPWPLTLMAWTSDEISSLFHLPPANHYIYRPPAEDGPNARGYVAHLQENERTLEPGELTEGVKIGKLKHPFDDREVRVNFEQLNKHFVLTGASGMGKSSVAMDMVQSLLDEWFDNPDKSPGFTIIDPAKELVAIIENRLRIAEKFGVKFPREKIHHLNLSDDTTQLPALNMLHRPENVTPGQMAHQLATILVDFEFKEESIERSRRLVEIAVQSLLEDEETHTILGIDDLFRNHQFREKVVKNVQDPYIKRFWANTDEQEIRREVEPVLYRLDRILQHSTLRRLFCQKGLSLDPQKYMDEGHIVLIDTNGIKDYNLRVLVGYLINLYYQAARKRSTSSKFHLMLVEEAHMIQIPLITEILQEDKKYPFGLGLVTREIDHFENHELMQAIRSYIGMVISCGQTEGSDEVESLTRKYIKTSLVESLPERNAAVYIRSKRKGRSDVTTCVVTNEPPVVYRPDGKPADHRTAEKDEAMNWGLEWGLNALHHDGETRPIEQVDKEISDYMDRTLYENPPSENAN</sequence>
<dbReference type="Gene3D" id="3.40.50.300">
    <property type="entry name" value="P-loop containing nucleotide triphosphate hydrolases"/>
    <property type="match status" value="1"/>
</dbReference>
<keyword evidence="1" id="KW-1133">Transmembrane helix</keyword>
<evidence type="ECO:0000259" key="2">
    <source>
        <dbReference type="Pfam" id="PF01935"/>
    </source>
</evidence>
<dbReference type="PANTHER" id="PTHR42957:SF1">
    <property type="entry name" value="HELICASE MJ1565-RELATED"/>
    <property type="match status" value="1"/>
</dbReference>
<gene>
    <name evidence="3" type="ORF">I8U20_10695</name>
</gene>
<dbReference type="EMBL" id="JAECVW010000006">
    <property type="protein sequence ID" value="MBH8595799.1"/>
    <property type="molecule type" value="Genomic_DNA"/>
</dbReference>
<dbReference type="InterPro" id="IPR027417">
    <property type="entry name" value="P-loop_NTPase"/>
</dbReference>
<organism evidence="3 4">
    <name type="scientific">Thermoactinomyces intermedius</name>
    <dbReference type="NCBI Taxonomy" id="2024"/>
    <lineage>
        <taxon>Bacteria</taxon>
        <taxon>Bacillati</taxon>
        <taxon>Bacillota</taxon>
        <taxon>Bacilli</taxon>
        <taxon>Bacillales</taxon>
        <taxon>Thermoactinomycetaceae</taxon>
        <taxon>Thermoactinomyces</taxon>
    </lineage>
</organism>
<dbReference type="Pfam" id="PF01935">
    <property type="entry name" value="DUF87"/>
    <property type="match status" value="1"/>
</dbReference>
<comment type="caution">
    <text evidence="3">The sequence shown here is derived from an EMBL/GenBank/DDBJ whole genome shotgun (WGS) entry which is preliminary data.</text>
</comment>
<accession>A0A8I1DF87</accession>
<dbReference type="InterPro" id="IPR008571">
    <property type="entry name" value="HerA-like"/>
</dbReference>
<dbReference type="PANTHER" id="PTHR42957">
    <property type="entry name" value="HELICASE MJ1565-RELATED"/>
    <property type="match status" value="1"/>
</dbReference>